<reference evidence="3 4" key="1">
    <citation type="submission" date="2020-08" db="EMBL/GenBank/DDBJ databases">
        <title>Genomic Encyclopedia of Type Strains, Phase IV (KMG-IV): sequencing the most valuable type-strain genomes for metagenomic binning, comparative biology and taxonomic classification.</title>
        <authorList>
            <person name="Goeker M."/>
        </authorList>
    </citation>
    <scope>NUCLEOTIDE SEQUENCE [LARGE SCALE GENOMIC DNA]</scope>
    <source>
        <strain evidence="3 4">DSM 26385</strain>
    </source>
</reference>
<evidence type="ECO:0000313" key="4">
    <source>
        <dbReference type="Proteomes" id="UP000584824"/>
    </source>
</evidence>
<evidence type="ECO:0000256" key="1">
    <source>
        <dbReference type="SAM" id="MobiDB-lite"/>
    </source>
</evidence>
<sequence>MTSVTSLSGYSYSTSYKSSLDKNGDGVVSADELASGQTSSGSSSASTASTSSSSSVLSTGEVAGTSALDKLSTLINSILMQMTSGESQPQPGDKGDFFTSLDADGDGMLTEAEFSAGKPEEVSDDQSASLFTKLDADGDGSVSTQELAAMRPEGPPPPPPGRETATGDDSETSLTDLLEQLKSVIANYLENLEDTGEEQTVLLTA</sequence>
<dbReference type="EMBL" id="JACIDU010000004">
    <property type="protein sequence ID" value="MBB4102637.1"/>
    <property type="molecule type" value="Genomic_DNA"/>
</dbReference>
<dbReference type="InterPro" id="IPR011992">
    <property type="entry name" value="EF-hand-dom_pair"/>
</dbReference>
<feature type="domain" description="EF-hand" evidence="2">
    <location>
        <begin position="122"/>
        <end position="157"/>
    </location>
</feature>
<comment type="caution">
    <text evidence="3">The sequence shown here is derived from an EMBL/GenBank/DDBJ whole genome shotgun (WGS) entry which is preliminary data.</text>
</comment>
<feature type="compositionally biased region" description="Low complexity" evidence="1">
    <location>
        <begin position="34"/>
        <end position="60"/>
    </location>
</feature>
<dbReference type="Proteomes" id="UP000584824">
    <property type="component" value="Unassembled WGS sequence"/>
</dbReference>
<organism evidence="3 4">
    <name type="scientific">Allorhizobium borbori</name>
    <dbReference type="NCBI Taxonomy" id="485907"/>
    <lineage>
        <taxon>Bacteria</taxon>
        <taxon>Pseudomonadati</taxon>
        <taxon>Pseudomonadota</taxon>
        <taxon>Alphaproteobacteria</taxon>
        <taxon>Hyphomicrobiales</taxon>
        <taxon>Rhizobiaceae</taxon>
        <taxon>Rhizobium/Agrobacterium group</taxon>
        <taxon>Allorhizobium</taxon>
    </lineage>
</organism>
<dbReference type="PROSITE" id="PS50222">
    <property type="entry name" value="EF_HAND_2"/>
    <property type="match status" value="2"/>
</dbReference>
<dbReference type="InterPro" id="IPR002048">
    <property type="entry name" value="EF_hand_dom"/>
</dbReference>
<protein>
    <recommendedName>
        <fullName evidence="2">EF-hand domain-containing protein</fullName>
    </recommendedName>
</protein>
<dbReference type="Pfam" id="PF13202">
    <property type="entry name" value="EF-hand_5"/>
    <property type="match status" value="1"/>
</dbReference>
<proteinExistence type="predicted"/>
<feature type="region of interest" description="Disordered" evidence="1">
    <location>
        <begin position="1"/>
        <end position="61"/>
    </location>
</feature>
<dbReference type="PROSITE" id="PS00018">
    <property type="entry name" value="EF_HAND_1"/>
    <property type="match status" value="2"/>
</dbReference>
<feature type="domain" description="EF-hand" evidence="2">
    <location>
        <begin position="20"/>
        <end position="43"/>
    </location>
</feature>
<feature type="compositionally biased region" description="Low complexity" evidence="1">
    <location>
        <begin position="1"/>
        <end position="18"/>
    </location>
</feature>
<dbReference type="SUPFAM" id="SSF47473">
    <property type="entry name" value="EF-hand"/>
    <property type="match status" value="1"/>
</dbReference>
<dbReference type="RefSeq" id="WP_183790418.1">
    <property type="nucleotide sequence ID" value="NZ_JACIDU010000004.1"/>
</dbReference>
<dbReference type="GO" id="GO:0005509">
    <property type="term" value="F:calcium ion binding"/>
    <property type="evidence" value="ECO:0007669"/>
    <property type="project" value="InterPro"/>
</dbReference>
<accession>A0A7W6P0C6</accession>
<feature type="region of interest" description="Disordered" evidence="1">
    <location>
        <begin position="82"/>
        <end position="173"/>
    </location>
</feature>
<gene>
    <name evidence="3" type="ORF">GGQ66_001180</name>
</gene>
<name>A0A7W6P0C6_9HYPH</name>
<dbReference type="AlphaFoldDB" id="A0A7W6P0C6"/>
<dbReference type="Pfam" id="PF13499">
    <property type="entry name" value="EF-hand_7"/>
    <property type="match status" value="1"/>
</dbReference>
<dbReference type="Gene3D" id="1.10.238.10">
    <property type="entry name" value="EF-hand"/>
    <property type="match status" value="2"/>
</dbReference>
<evidence type="ECO:0000313" key="3">
    <source>
        <dbReference type="EMBL" id="MBB4102637.1"/>
    </source>
</evidence>
<dbReference type="InterPro" id="IPR018247">
    <property type="entry name" value="EF_Hand_1_Ca_BS"/>
</dbReference>
<keyword evidence="4" id="KW-1185">Reference proteome</keyword>
<evidence type="ECO:0000259" key="2">
    <source>
        <dbReference type="PROSITE" id="PS50222"/>
    </source>
</evidence>